<proteinExistence type="predicted"/>
<dbReference type="Pfam" id="PF02625">
    <property type="entry name" value="XdhC_CoxI"/>
    <property type="match status" value="1"/>
</dbReference>
<dbReference type="AlphaFoldDB" id="A0A382GDG7"/>
<organism evidence="2">
    <name type="scientific">marine metagenome</name>
    <dbReference type="NCBI Taxonomy" id="408172"/>
    <lineage>
        <taxon>unclassified sequences</taxon>
        <taxon>metagenomes</taxon>
        <taxon>ecological metagenomes</taxon>
    </lineage>
</organism>
<protein>
    <recommendedName>
        <fullName evidence="1">XdhC- CoxI domain-containing protein</fullName>
    </recommendedName>
</protein>
<dbReference type="InterPro" id="IPR003777">
    <property type="entry name" value="XdhC_CoxI"/>
</dbReference>
<accession>A0A382GDG7</accession>
<feature type="non-terminal residue" evidence="2">
    <location>
        <position position="88"/>
    </location>
</feature>
<sequence>MKFNKINKIKDYNKKIIKAKIINAQGSVPRAVGDFMLITENEIYGSIGGGQLEFMVINKAQEILKKNTKKNVTINIPLGPGIGQCCGG</sequence>
<evidence type="ECO:0000313" key="2">
    <source>
        <dbReference type="EMBL" id="SVB73238.1"/>
    </source>
</evidence>
<name>A0A382GDG7_9ZZZZ</name>
<feature type="domain" description="XdhC- CoxI" evidence="1">
    <location>
        <begin position="18"/>
        <end position="70"/>
    </location>
</feature>
<reference evidence="2" key="1">
    <citation type="submission" date="2018-05" db="EMBL/GenBank/DDBJ databases">
        <authorList>
            <person name="Lanie J.A."/>
            <person name="Ng W.-L."/>
            <person name="Kazmierczak K.M."/>
            <person name="Andrzejewski T.M."/>
            <person name="Davidsen T.M."/>
            <person name="Wayne K.J."/>
            <person name="Tettelin H."/>
            <person name="Glass J.I."/>
            <person name="Rusch D."/>
            <person name="Podicherti R."/>
            <person name="Tsui H.-C.T."/>
            <person name="Winkler M.E."/>
        </authorList>
    </citation>
    <scope>NUCLEOTIDE SEQUENCE</scope>
</reference>
<gene>
    <name evidence="2" type="ORF">METZ01_LOCUS226092</name>
</gene>
<dbReference type="EMBL" id="UINC01054933">
    <property type="protein sequence ID" value="SVB73238.1"/>
    <property type="molecule type" value="Genomic_DNA"/>
</dbReference>
<evidence type="ECO:0000259" key="1">
    <source>
        <dbReference type="Pfam" id="PF02625"/>
    </source>
</evidence>